<keyword evidence="12" id="KW-1185">Reference proteome</keyword>
<feature type="compositionally biased region" description="Pro residues" evidence="7">
    <location>
        <begin position="547"/>
        <end position="556"/>
    </location>
</feature>
<accession>A0A3A8IH24</accession>
<dbReference type="InterPro" id="IPR027417">
    <property type="entry name" value="P-loop_NTPase"/>
</dbReference>
<organism evidence="11 12">
    <name type="scientific">Corallococcus exercitus</name>
    <dbReference type="NCBI Taxonomy" id="2316736"/>
    <lineage>
        <taxon>Bacteria</taxon>
        <taxon>Pseudomonadati</taxon>
        <taxon>Myxococcota</taxon>
        <taxon>Myxococcia</taxon>
        <taxon>Myxococcales</taxon>
        <taxon>Cystobacterineae</taxon>
        <taxon>Myxococcaceae</taxon>
        <taxon>Corallococcus</taxon>
    </lineage>
</organism>
<comment type="subcellular location">
    <subcellularLocation>
        <location evidence="1">Membrane</location>
        <topology evidence="1">Multi-pass membrane protein</topology>
    </subcellularLocation>
</comment>
<evidence type="ECO:0000256" key="6">
    <source>
        <dbReference type="ARBA" id="ARBA00023136"/>
    </source>
</evidence>
<feature type="domain" description="ABC transporter" evidence="9">
    <location>
        <begin position="19"/>
        <end position="254"/>
    </location>
</feature>
<evidence type="ECO:0000259" key="9">
    <source>
        <dbReference type="PROSITE" id="PS50893"/>
    </source>
</evidence>
<evidence type="ECO:0000256" key="5">
    <source>
        <dbReference type="ARBA" id="ARBA00022989"/>
    </source>
</evidence>
<dbReference type="PANTHER" id="PTHR43038">
    <property type="entry name" value="ATP-BINDING CASSETTE, SUB-FAMILY H, MEMBER 1"/>
    <property type="match status" value="1"/>
</dbReference>
<dbReference type="GO" id="GO:0016887">
    <property type="term" value="F:ATP hydrolysis activity"/>
    <property type="evidence" value="ECO:0007669"/>
    <property type="project" value="InterPro"/>
</dbReference>
<feature type="transmembrane region" description="Helical" evidence="8">
    <location>
        <begin position="743"/>
        <end position="768"/>
    </location>
</feature>
<proteinExistence type="predicted"/>
<evidence type="ECO:0000256" key="8">
    <source>
        <dbReference type="SAM" id="Phobius"/>
    </source>
</evidence>
<dbReference type="AlphaFoldDB" id="A0A3A8IH24"/>
<evidence type="ECO:0000259" key="10">
    <source>
        <dbReference type="PROSITE" id="PS51012"/>
    </source>
</evidence>
<evidence type="ECO:0000256" key="4">
    <source>
        <dbReference type="ARBA" id="ARBA00022840"/>
    </source>
</evidence>
<dbReference type="GO" id="GO:0005524">
    <property type="term" value="F:ATP binding"/>
    <property type="evidence" value="ECO:0007669"/>
    <property type="project" value="UniProtKB-KW"/>
</dbReference>
<dbReference type="SMART" id="SM00382">
    <property type="entry name" value="AAA"/>
    <property type="match status" value="2"/>
</dbReference>
<evidence type="ECO:0000256" key="3">
    <source>
        <dbReference type="ARBA" id="ARBA00022741"/>
    </source>
</evidence>
<evidence type="ECO:0000256" key="1">
    <source>
        <dbReference type="ARBA" id="ARBA00004141"/>
    </source>
</evidence>
<dbReference type="Pfam" id="PF00005">
    <property type="entry name" value="ABC_tran"/>
    <property type="match status" value="2"/>
</dbReference>
<dbReference type="Gene3D" id="3.40.50.300">
    <property type="entry name" value="P-loop containing nucleotide triphosphate hydrolases"/>
    <property type="match status" value="2"/>
</dbReference>
<feature type="transmembrane region" description="Helical" evidence="8">
    <location>
        <begin position="795"/>
        <end position="817"/>
    </location>
</feature>
<dbReference type="PROSITE" id="PS00211">
    <property type="entry name" value="ABC_TRANSPORTER_1"/>
    <property type="match status" value="1"/>
</dbReference>
<feature type="domain" description="ABC transmembrane type-2" evidence="10">
    <location>
        <begin position="700"/>
        <end position="938"/>
    </location>
</feature>
<evidence type="ECO:0000313" key="12">
    <source>
        <dbReference type="Proteomes" id="UP000563426"/>
    </source>
</evidence>
<dbReference type="InterPro" id="IPR003439">
    <property type="entry name" value="ABC_transporter-like_ATP-bd"/>
</dbReference>
<dbReference type="PROSITE" id="PS50893">
    <property type="entry name" value="ABC_TRANSPORTER_2"/>
    <property type="match status" value="2"/>
</dbReference>
<keyword evidence="2 8" id="KW-0812">Transmembrane</keyword>
<feature type="transmembrane region" description="Helical" evidence="8">
    <location>
        <begin position="824"/>
        <end position="844"/>
    </location>
</feature>
<reference evidence="11 12" key="1">
    <citation type="submission" date="2020-05" db="EMBL/GenBank/DDBJ databases">
        <authorList>
            <person name="Whitworth D."/>
        </authorList>
    </citation>
    <scope>NUCLEOTIDE SEQUENCE [LARGE SCALE GENOMIC DNA]</scope>
    <source>
        <strain evidence="11 12">AB043B</strain>
    </source>
</reference>
<keyword evidence="5 8" id="KW-1133">Transmembrane helix</keyword>
<feature type="transmembrane region" description="Helical" evidence="8">
    <location>
        <begin position="589"/>
        <end position="607"/>
    </location>
</feature>
<feature type="compositionally biased region" description="Basic and acidic residues" evidence="7">
    <location>
        <begin position="527"/>
        <end position="539"/>
    </location>
</feature>
<dbReference type="GO" id="GO:0140359">
    <property type="term" value="F:ABC-type transporter activity"/>
    <property type="evidence" value="ECO:0007669"/>
    <property type="project" value="InterPro"/>
</dbReference>
<dbReference type="InterPro" id="IPR003593">
    <property type="entry name" value="AAA+_ATPase"/>
</dbReference>
<dbReference type="EMBL" id="JABFJV010000107">
    <property type="protein sequence ID" value="NOK35397.1"/>
    <property type="molecule type" value="Genomic_DNA"/>
</dbReference>
<keyword evidence="6 8" id="KW-0472">Membrane</keyword>
<feature type="domain" description="ABC transporter" evidence="9">
    <location>
        <begin position="283"/>
        <end position="513"/>
    </location>
</feature>
<dbReference type="SUPFAM" id="SSF52540">
    <property type="entry name" value="P-loop containing nucleoside triphosphate hydrolases"/>
    <property type="match status" value="2"/>
</dbReference>
<dbReference type="InterPro" id="IPR013525">
    <property type="entry name" value="ABC2_TM"/>
</dbReference>
<evidence type="ECO:0000256" key="7">
    <source>
        <dbReference type="SAM" id="MobiDB-lite"/>
    </source>
</evidence>
<feature type="transmembrane region" description="Helical" evidence="8">
    <location>
        <begin position="880"/>
        <end position="897"/>
    </location>
</feature>
<dbReference type="Proteomes" id="UP000563426">
    <property type="component" value="Unassembled WGS sequence"/>
</dbReference>
<dbReference type="NCBIfam" id="NF033858">
    <property type="entry name" value="ABC2_perm_RbbA"/>
    <property type="match status" value="1"/>
</dbReference>
<protein>
    <submittedName>
        <fullName evidence="11">Ribosome-associated ATPase/putative transporter RbbA</fullName>
    </submittedName>
</protein>
<dbReference type="OrthoDB" id="9809450at2"/>
<dbReference type="Gene3D" id="3.40.1710.10">
    <property type="entry name" value="abc type-2 transporter like domain"/>
    <property type="match status" value="1"/>
</dbReference>
<sequence length="940" mass="101305">MVSAVSTESPAGASSRPVVSIQDVTHRYGKVVALDGISLDVPSGIMVGIVGPDGVGKSTLMALVAGSKKMQQGRVTVLDGDIADARHRRAVGPRIAYMPQGLGKNLYLELSVYDNVDFMARLFGLSPEERKARVPELLAATGLGKFAERPAGKLSGGMKQKVGLCGALVHDPDLLILDEPTTGVDPLSRRQFWSLIDDIRGGRPGMSVIISTAYMDEAQQWDWIVAMDAGRVLATGTPAELMERSGTQNLEQCFIALLPEEKRRGHKEIVIPPRAPGKAELAIEAHGLTRRFGTFTAVDHVTLSIERGEIFGFLGSNGCGKSTTMKMLTGLLPPTEGTAKLFGSAVDAGSMEVRKNLGYMTQAFSLYGELSVQQNLVLHARLYHLPPDKAKARIDELVERFGLGAHLEALAGDLPMGLRQRLSLAVAVLHGPQILILDEPTSGVDPVARDSFWELLIDLSRKQGVTIFVTTHFMNEGMRCDRISLMNAGRVLAADSPQKLIEARNADSLETAFIGYMEDAIAEKARTESKDAAAKDTTAKDATPAPEAAPPPPPPAHRVDRAGLRLRLGRLLAYSHNEAIQILRDKVRLAFAFIGSALLMLVFGFGITTDVENIRFAALDMDQSPESRAYLEQFSAAKPYFALTPPADSSDEALRRLQSDDVSMVLEIPPRFGLDFRRGAGPEVLAQVDGAMTFRGDTVEQYAQAVHNRMLRDPASGFSSASARKDTANIEERYLYNPTFESVYSIVPSVPALLLLLIPAILMTVSIVREKELGSIINFYVTPTGRLEYLLGKQLPYVAIGMVNFFILTALALVVFGVPIKGSFLTLILCTLFYVAATTGIGMVTSTFTGSQVAAVFVTAILTIVPTIQFSGLLQPVSTLQGGAGVVGSIWPATYYMHASLGAFTKGLGAGLILRDVAFLAVCVPVLLGISVIGLRKQEK</sequence>
<dbReference type="CDD" id="cd03230">
    <property type="entry name" value="ABC_DR_subfamily_A"/>
    <property type="match status" value="1"/>
</dbReference>
<keyword evidence="3" id="KW-0547">Nucleotide-binding</keyword>
<evidence type="ECO:0000256" key="2">
    <source>
        <dbReference type="ARBA" id="ARBA00022692"/>
    </source>
</evidence>
<feature type="transmembrane region" description="Helical" evidence="8">
    <location>
        <begin position="917"/>
        <end position="935"/>
    </location>
</feature>
<dbReference type="InterPro" id="IPR017871">
    <property type="entry name" value="ABC_transporter-like_CS"/>
</dbReference>
<dbReference type="Pfam" id="PF12698">
    <property type="entry name" value="ABC2_membrane_3"/>
    <property type="match status" value="1"/>
</dbReference>
<comment type="caution">
    <text evidence="11">The sequence shown here is derived from an EMBL/GenBank/DDBJ whole genome shotgun (WGS) entry which is preliminary data.</text>
</comment>
<feature type="region of interest" description="Disordered" evidence="7">
    <location>
        <begin position="527"/>
        <end position="559"/>
    </location>
</feature>
<dbReference type="GO" id="GO:0016020">
    <property type="term" value="C:membrane"/>
    <property type="evidence" value="ECO:0007669"/>
    <property type="project" value="UniProtKB-SubCell"/>
</dbReference>
<feature type="transmembrane region" description="Helical" evidence="8">
    <location>
        <begin position="850"/>
        <end position="868"/>
    </location>
</feature>
<keyword evidence="4" id="KW-0067">ATP-binding</keyword>
<dbReference type="InterPro" id="IPR047817">
    <property type="entry name" value="ABC2_TM_bact-type"/>
</dbReference>
<evidence type="ECO:0000313" key="11">
    <source>
        <dbReference type="EMBL" id="NOK35397.1"/>
    </source>
</evidence>
<gene>
    <name evidence="11" type="primary">rbbA</name>
    <name evidence="11" type="ORF">HMI49_19525</name>
</gene>
<dbReference type="InterPro" id="IPR047651">
    <property type="entry name" value="ABC2_perm_RbbA"/>
</dbReference>
<dbReference type="PROSITE" id="PS51012">
    <property type="entry name" value="ABC_TM2"/>
    <property type="match status" value="1"/>
</dbReference>
<dbReference type="PANTHER" id="PTHR43038:SF4">
    <property type="entry name" value="RIBOSOME-ASSOCIATED ATPASE"/>
    <property type="match status" value="1"/>
</dbReference>
<name>A0A3A8IH24_9BACT</name>